<dbReference type="Pfam" id="PF01909">
    <property type="entry name" value="NTP_transf_2"/>
    <property type="match status" value="1"/>
</dbReference>
<dbReference type="InterPro" id="IPR025184">
    <property type="entry name" value="AadA_C"/>
</dbReference>
<evidence type="ECO:0000259" key="3">
    <source>
        <dbReference type="Pfam" id="PF13427"/>
    </source>
</evidence>
<dbReference type="EMBL" id="MLJW01001436">
    <property type="protein sequence ID" value="OIQ78257.1"/>
    <property type="molecule type" value="Genomic_DNA"/>
</dbReference>
<dbReference type="Pfam" id="PF13427">
    <property type="entry name" value="AadA_C"/>
    <property type="match status" value="1"/>
</dbReference>
<dbReference type="AlphaFoldDB" id="A0A1J5Q3I4"/>
<name>A0A1J5Q3I4_9ZZZZ</name>
<keyword evidence="1 4" id="KW-0808">Transferase</keyword>
<sequence>MEQKHPTEYDDLNTLLSELVDQVEAILQGNFCGAYLHGSFALGDADEHSDVDFLIVTHGEVGHEEPQLRFLHAQMPEQNLEWAHHLEGSYVSKAELHELDPKHGPWLYVDNGSREMELSPHDNTAVTRWTLRERGVVLAGPHPKELIAPITAKALRREVLSGVESFPPDPKWWAESLDNAWAQPHVISSFCRRLYSLEFGTVVSKRAAMTWALSSLDPVWSALVQGALDDRPDPWERAKQPARAGTVELTRDFVDYCVSLARKYESMV</sequence>
<organism evidence="4">
    <name type="scientific">mine drainage metagenome</name>
    <dbReference type="NCBI Taxonomy" id="410659"/>
    <lineage>
        <taxon>unclassified sequences</taxon>
        <taxon>metagenomes</taxon>
        <taxon>ecological metagenomes</taxon>
    </lineage>
</organism>
<evidence type="ECO:0000259" key="2">
    <source>
        <dbReference type="Pfam" id="PF01909"/>
    </source>
</evidence>
<feature type="domain" description="Adenylyltransferase AadA C-terminal" evidence="3">
    <location>
        <begin position="146"/>
        <end position="233"/>
    </location>
</feature>
<dbReference type="Gene3D" id="3.30.460.10">
    <property type="entry name" value="Beta Polymerase, domain 2"/>
    <property type="match status" value="1"/>
</dbReference>
<dbReference type="GO" id="GO:0016779">
    <property type="term" value="F:nucleotidyltransferase activity"/>
    <property type="evidence" value="ECO:0007669"/>
    <property type="project" value="InterPro"/>
</dbReference>
<gene>
    <name evidence="4" type="ORF">GALL_400380</name>
</gene>
<feature type="domain" description="Polymerase nucleotidyl transferase" evidence="2">
    <location>
        <begin position="34"/>
        <end position="66"/>
    </location>
</feature>
<reference evidence="4" key="1">
    <citation type="submission" date="2016-10" db="EMBL/GenBank/DDBJ databases">
        <title>Sequence of Gallionella enrichment culture.</title>
        <authorList>
            <person name="Poehlein A."/>
            <person name="Muehling M."/>
            <person name="Daniel R."/>
        </authorList>
    </citation>
    <scope>NUCLEOTIDE SEQUENCE</scope>
</reference>
<dbReference type="InterPro" id="IPR002934">
    <property type="entry name" value="Polymerase_NTP_transf_dom"/>
</dbReference>
<evidence type="ECO:0000256" key="1">
    <source>
        <dbReference type="ARBA" id="ARBA00022679"/>
    </source>
</evidence>
<accession>A0A1J5Q3I4</accession>
<comment type="caution">
    <text evidence="4">The sequence shown here is derived from an EMBL/GenBank/DDBJ whole genome shotgun (WGS) entry which is preliminary data.</text>
</comment>
<dbReference type="CDD" id="cd05403">
    <property type="entry name" value="NT_KNTase_like"/>
    <property type="match status" value="1"/>
</dbReference>
<protein>
    <submittedName>
        <fullName evidence="4">Nucleotidyltransferase domain protein</fullName>
    </submittedName>
</protein>
<evidence type="ECO:0000313" key="4">
    <source>
        <dbReference type="EMBL" id="OIQ78257.1"/>
    </source>
</evidence>
<dbReference type="SUPFAM" id="SSF81301">
    <property type="entry name" value="Nucleotidyltransferase"/>
    <property type="match status" value="1"/>
</dbReference>
<dbReference type="InterPro" id="IPR043519">
    <property type="entry name" value="NT_sf"/>
</dbReference>
<proteinExistence type="predicted"/>